<protein>
    <recommendedName>
        <fullName evidence="1">ZP domain-containing protein</fullName>
    </recommendedName>
</protein>
<dbReference type="PANTHER" id="PTHR47327">
    <property type="entry name" value="FI18240P1-RELATED"/>
    <property type="match status" value="1"/>
</dbReference>
<gene>
    <name evidence="2" type="ORF">Bhyg_06000</name>
</gene>
<reference evidence="2" key="1">
    <citation type="submission" date="2022-07" db="EMBL/GenBank/DDBJ databases">
        <authorList>
            <person name="Trinca V."/>
            <person name="Uliana J.V.C."/>
            <person name="Torres T.T."/>
            <person name="Ward R.J."/>
            <person name="Monesi N."/>
        </authorList>
    </citation>
    <scope>NUCLEOTIDE SEQUENCE</scope>
    <source>
        <strain evidence="2">HSMRA1968</strain>
        <tissue evidence="2">Whole embryos</tissue>
    </source>
</reference>
<evidence type="ECO:0000313" key="2">
    <source>
        <dbReference type="EMBL" id="KAJ6641066.1"/>
    </source>
</evidence>
<name>A0A9Q0N0Q6_9DIPT</name>
<sequence length="358" mass="39849">MNAHKVHCSEDWMKVDIVLPSIPGSLVYLEGLKNYPNPKCQPESTAELAQFKLSLKDFYDCGVTRVVNKLTGKKVFYHKIIVESEDRKEYVSVKCITTSGPVYNVTRHSHSIATRSVLPPGFEEPIDLEITSVTKYAPEPTLGVGVRQGGEIVTGELNVSPGTPLSMEIYLDKDSAPVYGLGVTYMQVTDTKSQEETIIFNGCSVDPYLFDNFNTVDGDFLTAKFRAFKFPESTYVQFRGSVNVCLDKCKGIQCSNGQIGYGRRKREITSTVDPNKVYEISMTTFIKVTNDDGTDPNAITEIEQKVLQLKLANQKLPRNSRGSSVFESVHDHKDSHLGDSEAIVEETTIFRTHNGAHV</sequence>
<comment type="caution">
    <text evidence="2">The sequence shown here is derived from an EMBL/GenBank/DDBJ whole genome shotgun (WGS) entry which is preliminary data.</text>
</comment>
<dbReference type="PANTHER" id="PTHR47327:SF7">
    <property type="entry name" value="GH08941P"/>
    <property type="match status" value="1"/>
</dbReference>
<organism evidence="2 3">
    <name type="scientific">Pseudolycoriella hygida</name>
    <dbReference type="NCBI Taxonomy" id="35572"/>
    <lineage>
        <taxon>Eukaryota</taxon>
        <taxon>Metazoa</taxon>
        <taxon>Ecdysozoa</taxon>
        <taxon>Arthropoda</taxon>
        <taxon>Hexapoda</taxon>
        <taxon>Insecta</taxon>
        <taxon>Pterygota</taxon>
        <taxon>Neoptera</taxon>
        <taxon>Endopterygota</taxon>
        <taxon>Diptera</taxon>
        <taxon>Nematocera</taxon>
        <taxon>Sciaroidea</taxon>
        <taxon>Sciaridae</taxon>
        <taxon>Pseudolycoriella</taxon>
    </lineage>
</organism>
<dbReference type="AlphaFoldDB" id="A0A9Q0N0Q6"/>
<accession>A0A9Q0N0Q6</accession>
<dbReference type="InterPro" id="IPR001507">
    <property type="entry name" value="ZP_dom"/>
</dbReference>
<dbReference type="Proteomes" id="UP001151699">
    <property type="component" value="Chromosome B"/>
</dbReference>
<dbReference type="GO" id="GO:0009653">
    <property type="term" value="P:anatomical structure morphogenesis"/>
    <property type="evidence" value="ECO:0007669"/>
    <property type="project" value="TreeGrafter"/>
</dbReference>
<dbReference type="InterPro" id="IPR052774">
    <property type="entry name" value="Celegans_DevNeuronal_Protein"/>
</dbReference>
<dbReference type="OrthoDB" id="6407830at2759"/>
<dbReference type="SMART" id="SM00241">
    <property type="entry name" value="ZP"/>
    <property type="match status" value="1"/>
</dbReference>
<dbReference type="PROSITE" id="PS51034">
    <property type="entry name" value="ZP_2"/>
    <property type="match status" value="1"/>
</dbReference>
<evidence type="ECO:0000313" key="3">
    <source>
        <dbReference type="Proteomes" id="UP001151699"/>
    </source>
</evidence>
<evidence type="ECO:0000259" key="1">
    <source>
        <dbReference type="PROSITE" id="PS51034"/>
    </source>
</evidence>
<keyword evidence="3" id="KW-1185">Reference proteome</keyword>
<feature type="non-terminal residue" evidence="2">
    <location>
        <position position="1"/>
    </location>
</feature>
<feature type="domain" description="ZP" evidence="1">
    <location>
        <begin position="7"/>
        <end position="261"/>
    </location>
</feature>
<proteinExistence type="predicted"/>
<dbReference type="EMBL" id="WJQU01000002">
    <property type="protein sequence ID" value="KAJ6641066.1"/>
    <property type="molecule type" value="Genomic_DNA"/>
</dbReference>